<keyword evidence="1 4" id="KW-0808">Transferase</keyword>
<dbReference type="CDD" id="cd04301">
    <property type="entry name" value="NAT_SF"/>
    <property type="match status" value="1"/>
</dbReference>
<protein>
    <submittedName>
        <fullName evidence="4">GNAT family N-acetyltransferase</fullName>
    </submittedName>
</protein>
<dbReference type="PANTHER" id="PTHR43877:SF2">
    <property type="entry name" value="AMINOALKYLPHOSPHONATE N-ACETYLTRANSFERASE-RELATED"/>
    <property type="match status" value="1"/>
</dbReference>
<dbReference type="InterPro" id="IPR000182">
    <property type="entry name" value="GNAT_dom"/>
</dbReference>
<dbReference type="PROSITE" id="PS51186">
    <property type="entry name" value="GNAT"/>
    <property type="match status" value="1"/>
</dbReference>
<dbReference type="Proteomes" id="UP000217005">
    <property type="component" value="Unassembled WGS sequence"/>
</dbReference>
<evidence type="ECO:0000313" key="5">
    <source>
        <dbReference type="EMBL" id="OZI64967.1"/>
    </source>
</evidence>
<dbReference type="PANTHER" id="PTHR43877">
    <property type="entry name" value="AMINOALKYLPHOSPHONATE N-ACETYLTRANSFERASE-RELATED-RELATED"/>
    <property type="match status" value="1"/>
</dbReference>
<dbReference type="RefSeq" id="WP_094828540.1">
    <property type="nucleotide sequence ID" value="NZ_NEVL01000005.1"/>
</dbReference>
<dbReference type="Gene3D" id="3.40.630.30">
    <property type="match status" value="1"/>
</dbReference>
<feature type="domain" description="N-acetyltransferase" evidence="3">
    <location>
        <begin position="1"/>
        <end position="152"/>
    </location>
</feature>
<dbReference type="EMBL" id="NEVR01000002">
    <property type="protein sequence ID" value="OZI64967.1"/>
    <property type="molecule type" value="Genomic_DNA"/>
</dbReference>
<keyword evidence="2" id="KW-0012">Acyltransferase</keyword>
<dbReference type="Pfam" id="PF00583">
    <property type="entry name" value="Acetyltransf_1"/>
    <property type="match status" value="1"/>
</dbReference>
<evidence type="ECO:0000313" key="6">
    <source>
        <dbReference type="Proteomes" id="UP000216354"/>
    </source>
</evidence>
<evidence type="ECO:0000313" key="4">
    <source>
        <dbReference type="EMBL" id="OZI29302.1"/>
    </source>
</evidence>
<organism evidence="4 7">
    <name type="scientific">Bordetella genomosp. 1</name>
    <dbReference type="NCBI Taxonomy" id="1395607"/>
    <lineage>
        <taxon>Bacteria</taxon>
        <taxon>Pseudomonadati</taxon>
        <taxon>Pseudomonadota</taxon>
        <taxon>Betaproteobacteria</taxon>
        <taxon>Burkholderiales</taxon>
        <taxon>Alcaligenaceae</taxon>
        <taxon>Bordetella</taxon>
    </lineage>
</organism>
<dbReference type="EMBL" id="NEVL01000005">
    <property type="protein sequence ID" value="OZI29302.1"/>
    <property type="molecule type" value="Genomic_DNA"/>
</dbReference>
<gene>
    <name evidence="5" type="ORF">CAL27_07750</name>
    <name evidence="4" type="ORF">CEG14_22050</name>
</gene>
<keyword evidence="6" id="KW-1185">Reference proteome</keyword>
<dbReference type="AlphaFoldDB" id="A0A261RXB3"/>
<dbReference type="InterPro" id="IPR016181">
    <property type="entry name" value="Acyl_CoA_acyltransferase"/>
</dbReference>
<comment type="caution">
    <text evidence="4">The sequence shown here is derived from an EMBL/GenBank/DDBJ whole genome shotgun (WGS) entry which is preliminary data.</text>
</comment>
<name>A0A261RXB3_9BORD</name>
<evidence type="ECO:0000313" key="7">
    <source>
        <dbReference type="Proteomes" id="UP000217005"/>
    </source>
</evidence>
<accession>A0A261RXB3</accession>
<proteinExistence type="predicted"/>
<evidence type="ECO:0000259" key="3">
    <source>
        <dbReference type="PROSITE" id="PS51186"/>
    </source>
</evidence>
<evidence type="ECO:0000256" key="1">
    <source>
        <dbReference type="ARBA" id="ARBA00022679"/>
    </source>
</evidence>
<reference evidence="4 7" key="1">
    <citation type="submission" date="2017-05" db="EMBL/GenBank/DDBJ databases">
        <title>Complete and WGS of Bordetella genogroups.</title>
        <authorList>
            <person name="Spilker T."/>
            <person name="LiPuma J."/>
        </authorList>
    </citation>
    <scope>NUCLEOTIDE SEQUENCE [LARGE SCALE GENOMIC DNA]</scope>
    <source>
        <strain evidence="4 7">AU17610</strain>
    </source>
</reference>
<sequence length="152" mass="17005">MFVRPVGPTDADTVSACVGALFNELRGNPPDTPHEFTRAQARAILAMRDRVFGFMLHDTDARHPVGLIMLTESAAFYAKGVYGLITELYIQPEHRSTGHAQLLLDAAAEFGRRRGWSMLEVGAPPQPKWQRSHAFYVKSGFREIGPRLRIDL</sequence>
<evidence type="ECO:0000256" key="2">
    <source>
        <dbReference type="ARBA" id="ARBA00023315"/>
    </source>
</evidence>
<dbReference type="Proteomes" id="UP000216354">
    <property type="component" value="Unassembled WGS sequence"/>
</dbReference>
<reference evidence="5 6" key="2">
    <citation type="submission" date="2017-05" db="EMBL/GenBank/DDBJ databases">
        <title>Complete and WGS of Bordetella genogroups.</title>
        <authorList>
            <person name="Spilker T."/>
            <person name="Lipuma J."/>
        </authorList>
    </citation>
    <scope>NUCLEOTIDE SEQUENCE [LARGE SCALE GENOMIC DNA]</scope>
    <source>
        <strain evidence="5 6">AU9795</strain>
    </source>
</reference>
<dbReference type="SUPFAM" id="SSF55729">
    <property type="entry name" value="Acyl-CoA N-acyltransferases (Nat)"/>
    <property type="match status" value="1"/>
</dbReference>
<dbReference type="GO" id="GO:0016747">
    <property type="term" value="F:acyltransferase activity, transferring groups other than amino-acyl groups"/>
    <property type="evidence" value="ECO:0007669"/>
    <property type="project" value="InterPro"/>
</dbReference>
<dbReference type="InterPro" id="IPR050832">
    <property type="entry name" value="Bact_Acetyltransf"/>
</dbReference>
<dbReference type="OrthoDB" id="9789605at2"/>